<dbReference type="Pfam" id="PF02272">
    <property type="entry name" value="DHHA1"/>
    <property type="match status" value="1"/>
</dbReference>
<proteinExistence type="predicted"/>
<protein>
    <submittedName>
        <fullName evidence="4">Phosphoesterase, RecJ-like</fullName>
    </submittedName>
</protein>
<accession>A0A1X1PUV0</accession>
<dbReference type="Proteomes" id="UP000001937">
    <property type="component" value="Chromosome"/>
</dbReference>
<dbReference type="KEGG" id="fra:Francci3_3559"/>
<evidence type="ECO:0000313" key="5">
    <source>
        <dbReference type="Proteomes" id="UP000001937"/>
    </source>
</evidence>
<dbReference type="AlphaFoldDB" id="Q2J731"/>
<dbReference type="STRING" id="106370.Francci3_3559"/>
<dbReference type="InterPro" id="IPR051319">
    <property type="entry name" value="Oligoribo/pAp-PDE_c-di-AMP_PDE"/>
</dbReference>
<feature type="domain" description="DHHA1" evidence="3">
    <location>
        <begin position="277"/>
        <end position="356"/>
    </location>
</feature>
<dbReference type="Gene3D" id="3.10.310.30">
    <property type="match status" value="1"/>
</dbReference>
<accession>Q2J731</accession>
<organism evidence="4 5">
    <name type="scientific">Frankia casuarinae (strain DSM 45818 / CECT 9043 / HFP020203 / CcI3)</name>
    <dbReference type="NCBI Taxonomy" id="106370"/>
    <lineage>
        <taxon>Bacteria</taxon>
        <taxon>Bacillati</taxon>
        <taxon>Actinomycetota</taxon>
        <taxon>Actinomycetes</taxon>
        <taxon>Frankiales</taxon>
        <taxon>Frankiaceae</taxon>
        <taxon>Frankia</taxon>
    </lineage>
</organism>
<dbReference type="Gene3D" id="3.90.1640.10">
    <property type="entry name" value="inorganic pyrophosphatase (n-terminal core)"/>
    <property type="match status" value="1"/>
</dbReference>
<feature type="region of interest" description="Disordered" evidence="1">
    <location>
        <begin position="360"/>
        <end position="386"/>
    </location>
</feature>
<evidence type="ECO:0000256" key="1">
    <source>
        <dbReference type="SAM" id="MobiDB-lite"/>
    </source>
</evidence>
<dbReference type="HOGENOM" id="CLU_039720_0_1_11"/>
<dbReference type="GO" id="GO:0003676">
    <property type="term" value="F:nucleic acid binding"/>
    <property type="evidence" value="ECO:0007669"/>
    <property type="project" value="InterPro"/>
</dbReference>
<sequence length="386" mass="40530">MTGTRQLRWELTMSDATDLAGPPAASVNRSRPDGAGPTGDFQAAVTALTGAIDAGDDILLIAHVNPDGDSLGSALALGLALRSLGGRPRVSFDADPFVVPRVLRFLAGQDLLVAPEAVTGRPGLVVTLDAGSRSRLGRLASTTAGCRVLVVDHHASNTRFGDLNLVDPEAASTSAMVIDLVDALGVRLDRDIATAIYTGLVTDTGSFRFAATTPAVHQLAARLVATGIRPDLISRALWDTHRFGYLKLLGEVLGRVRLEPEYDLVWSWCSQADLRAAGLEYDEIEGLIDTVRTVSEAEVALVCKQDGDVWKVSVRSKGDVDVGAVCTALGGGGHRFAAGFSCGTTLDELMDVLRDALARAPRLGGPGTPENPRGPGGPRNAVRSPR</sequence>
<dbReference type="eggNOG" id="COG0618">
    <property type="taxonomic scope" value="Bacteria"/>
</dbReference>
<dbReference type="PANTHER" id="PTHR47618">
    <property type="entry name" value="BIFUNCTIONAL OLIGORIBONUCLEASE AND PAP PHOSPHATASE NRNA"/>
    <property type="match status" value="1"/>
</dbReference>
<keyword evidence="5" id="KW-1185">Reference proteome</keyword>
<name>Q2J731_FRACC</name>
<feature type="region of interest" description="Disordered" evidence="1">
    <location>
        <begin position="17"/>
        <end position="40"/>
    </location>
</feature>
<evidence type="ECO:0000259" key="3">
    <source>
        <dbReference type="Pfam" id="PF02272"/>
    </source>
</evidence>
<dbReference type="InterPro" id="IPR001667">
    <property type="entry name" value="DDH_dom"/>
</dbReference>
<evidence type="ECO:0000313" key="4">
    <source>
        <dbReference type="EMBL" id="ABD12911.1"/>
    </source>
</evidence>
<dbReference type="EMBL" id="CP000249">
    <property type="protein sequence ID" value="ABD12911.1"/>
    <property type="molecule type" value="Genomic_DNA"/>
</dbReference>
<reference evidence="4 5" key="1">
    <citation type="journal article" date="2007" name="Genome Res.">
        <title>Genome characteristics of facultatively symbiotic Frankia sp. strains reflect host range and host plant biogeography.</title>
        <authorList>
            <person name="Normand P."/>
            <person name="Lapierre P."/>
            <person name="Tisa L.S."/>
            <person name="Gogarten J.P."/>
            <person name="Alloisio N."/>
            <person name="Bagnarol E."/>
            <person name="Bassi C.A."/>
            <person name="Berry A.M."/>
            <person name="Bickhart D.M."/>
            <person name="Choisne N."/>
            <person name="Couloux A."/>
            <person name="Cournoyer B."/>
            <person name="Cruveiller S."/>
            <person name="Daubin V."/>
            <person name="Demange N."/>
            <person name="Francino M.P."/>
            <person name="Goltsman E."/>
            <person name="Huang Y."/>
            <person name="Kopp O.R."/>
            <person name="Labarre L."/>
            <person name="Lapidus A."/>
            <person name="Lavire C."/>
            <person name="Marechal J."/>
            <person name="Martinez M."/>
            <person name="Mastronunzio J.E."/>
            <person name="Mullin B.C."/>
            <person name="Niemann J."/>
            <person name="Pujic P."/>
            <person name="Rawnsley T."/>
            <person name="Rouy Z."/>
            <person name="Schenowitz C."/>
            <person name="Sellstedt A."/>
            <person name="Tavares F."/>
            <person name="Tomkins J.P."/>
            <person name="Vallenet D."/>
            <person name="Valverde C."/>
            <person name="Wall L.G."/>
            <person name="Wang Y."/>
            <person name="Medigue C."/>
            <person name="Benson D.R."/>
        </authorList>
    </citation>
    <scope>NUCLEOTIDE SEQUENCE [LARGE SCALE GENOMIC DNA]</scope>
    <source>
        <strain evidence="5">DSM 45818 / CECT 9043 / CcI3</strain>
    </source>
</reference>
<feature type="domain" description="DDH" evidence="2">
    <location>
        <begin position="58"/>
        <end position="199"/>
    </location>
</feature>
<evidence type="ECO:0000259" key="2">
    <source>
        <dbReference type="Pfam" id="PF01368"/>
    </source>
</evidence>
<dbReference type="InterPro" id="IPR038763">
    <property type="entry name" value="DHH_sf"/>
</dbReference>
<dbReference type="Pfam" id="PF01368">
    <property type="entry name" value="DHH"/>
    <property type="match status" value="1"/>
</dbReference>
<dbReference type="PANTHER" id="PTHR47618:SF1">
    <property type="entry name" value="BIFUNCTIONAL OLIGORIBONUCLEASE AND PAP PHOSPHATASE NRNA"/>
    <property type="match status" value="1"/>
</dbReference>
<gene>
    <name evidence="4" type="ordered locus">Francci3_3559</name>
</gene>
<dbReference type="InterPro" id="IPR003156">
    <property type="entry name" value="DHHA1_dom"/>
</dbReference>
<dbReference type="SUPFAM" id="SSF64182">
    <property type="entry name" value="DHH phosphoesterases"/>
    <property type="match status" value="1"/>
</dbReference>